<sequence>MGHATEHCTAQARGEESGGVRLELSLRPTAAHRAAGAAEESSAAPIGYGWNGSFDYVPRVPDDDHLPYELPFPSGPA</sequence>
<evidence type="ECO:0000256" key="1">
    <source>
        <dbReference type="SAM" id="MobiDB-lite"/>
    </source>
</evidence>
<reference evidence="3" key="1">
    <citation type="journal article" date="2019" name="Int. J. Syst. Evol. Microbiol.">
        <title>The Global Catalogue of Microorganisms (GCM) 10K type strain sequencing project: providing services to taxonomists for standard genome sequencing and annotation.</title>
        <authorList>
            <consortium name="The Broad Institute Genomics Platform"/>
            <consortium name="The Broad Institute Genome Sequencing Center for Infectious Disease"/>
            <person name="Wu L."/>
            <person name="Ma J."/>
        </authorList>
    </citation>
    <scope>NUCLEOTIDE SEQUENCE [LARGE SCALE GENOMIC DNA]</scope>
    <source>
        <strain evidence="3">JCM 4602</strain>
    </source>
</reference>
<dbReference type="EMBL" id="BMUW01000001">
    <property type="protein sequence ID" value="GGZ36170.1"/>
    <property type="molecule type" value="Genomic_DNA"/>
</dbReference>
<dbReference type="Proteomes" id="UP000624183">
    <property type="component" value="Unassembled WGS sequence"/>
</dbReference>
<keyword evidence="3" id="KW-1185">Reference proteome</keyword>
<name>A0ABQ3BE75_9ACTN</name>
<proteinExistence type="predicted"/>
<organism evidence="2 3">
    <name type="scientific">Streptomyces rubiginosohelvolus</name>
    <dbReference type="NCBI Taxonomy" id="67362"/>
    <lineage>
        <taxon>Bacteria</taxon>
        <taxon>Bacillati</taxon>
        <taxon>Actinomycetota</taxon>
        <taxon>Actinomycetes</taxon>
        <taxon>Kitasatosporales</taxon>
        <taxon>Streptomycetaceae</taxon>
        <taxon>Streptomyces</taxon>
    </lineage>
</organism>
<feature type="region of interest" description="Disordered" evidence="1">
    <location>
        <begin position="1"/>
        <end position="22"/>
    </location>
</feature>
<accession>A0ABQ3BE75</accession>
<gene>
    <name evidence="2" type="ORF">GCM10010328_07140</name>
</gene>
<protein>
    <submittedName>
        <fullName evidence="2">Uncharacterized protein</fullName>
    </submittedName>
</protein>
<evidence type="ECO:0000313" key="3">
    <source>
        <dbReference type="Proteomes" id="UP000624183"/>
    </source>
</evidence>
<comment type="caution">
    <text evidence="2">The sequence shown here is derived from an EMBL/GenBank/DDBJ whole genome shotgun (WGS) entry which is preliminary data.</text>
</comment>
<evidence type="ECO:0000313" key="2">
    <source>
        <dbReference type="EMBL" id="GGZ36170.1"/>
    </source>
</evidence>